<name>A0A2N9I814_FAGSY</name>
<reference evidence="1" key="1">
    <citation type="submission" date="2018-02" db="EMBL/GenBank/DDBJ databases">
        <authorList>
            <person name="Cohen D.B."/>
            <person name="Kent A.D."/>
        </authorList>
    </citation>
    <scope>NUCLEOTIDE SEQUENCE</scope>
</reference>
<dbReference type="AlphaFoldDB" id="A0A2N9I814"/>
<proteinExistence type="predicted"/>
<sequence length="212" mass="24327">MSMIDWLSKLLESYEDNQNNSEALSLIITIPWCLWLHRNQVIFEGKSPNPTEVILTAQSLLHRYKQGHQQGNLPFHPQSTRQQVHLPQEWQLIILIANVAAKNKKWQGTAFIGKNRQGEVLFVGCKTLRIAAGTMAKVTTIRDASLQASFLGVRRCIFLTTSKGLEGMWNSNKQQHWSLQPIFEDIRCIQQHLAYKSILRLSPRLSLQIPYP</sequence>
<accession>A0A2N9I814</accession>
<organism evidence="1">
    <name type="scientific">Fagus sylvatica</name>
    <name type="common">Beechnut</name>
    <dbReference type="NCBI Taxonomy" id="28930"/>
    <lineage>
        <taxon>Eukaryota</taxon>
        <taxon>Viridiplantae</taxon>
        <taxon>Streptophyta</taxon>
        <taxon>Embryophyta</taxon>
        <taxon>Tracheophyta</taxon>
        <taxon>Spermatophyta</taxon>
        <taxon>Magnoliopsida</taxon>
        <taxon>eudicotyledons</taxon>
        <taxon>Gunneridae</taxon>
        <taxon>Pentapetalae</taxon>
        <taxon>rosids</taxon>
        <taxon>fabids</taxon>
        <taxon>Fagales</taxon>
        <taxon>Fagaceae</taxon>
        <taxon>Fagus</taxon>
    </lineage>
</organism>
<dbReference type="EMBL" id="OIVN01004958">
    <property type="protein sequence ID" value="SPD20169.1"/>
    <property type="molecule type" value="Genomic_DNA"/>
</dbReference>
<evidence type="ECO:0008006" key="2">
    <source>
        <dbReference type="Google" id="ProtNLM"/>
    </source>
</evidence>
<gene>
    <name evidence="1" type="ORF">FSB_LOCUS48051</name>
</gene>
<protein>
    <recommendedName>
        <fullName evidence="2">RNase H type-1 domain-containing protein</fullName>
    </recommendedName>
</protein>
<evidence type="ECO:0000313" key="1">
    <source>
        <dbReference type="EMBL" id="SPD20169.1"/>
    </source>
</evidence>